<dbReference type="Proteomes" id="UP000887574">
    <property type="component" value="Unplaced"/>
</dbReference>
<dbReference type="GO" id="GO:0008270">
    <property type="term" value="F:zinc ion binding"/>
    <property type="evidence" value="ECO:0007669"/>
    <property type="project" value="TreeGrafter"/>
</dbReference>
<dbReference type="Gene3D" id="3.90.180.10">
    <property type="entry name" value="Medium-chain alcohol dehydrogenases, catalytic domain"/>
    <property type="match status" value="1"/>
</dbReference>
<evidence type="ECO:0000256" key="2">
    <source>
        <dbReference type="ARBA" id="ARBA00022723"/>
    </source>
</evidence>
<evidence type="ECO:0000256" key="1">
    <source>
        <dbReference type="ARBA" id="ARBA00001947"/>
    </source>
</evidence>
<keyword evidence="2" id="KW-0479">Metal-binding</keyword>
<evidence type="ECO:0000259" key="5">
    <source>
        <dbReference type="Pfam" id="PF00107"/>
    </source>
</evidence>
<dbReference type="FunFam" id="3.40.50.720:FF:000003">
    <property type="entry name" value="S-(hydroxymethyl)glutathione dehydrogenase"/>
    <property type="match status" value="1"/>
</dbReference>
<evidence type="ECO:0000313" key="6">
    <source>
        <dbReference type="Proteomes" id="UP000887574"/>
    </source>
</evidence>
<dbReference type="PANTHER" id="PTHR43880">
    <property type="entry name" value="ALCOHOL DEHYDROGENASE"/>
    <property type="match status" value="1"/>
</dbReference>
<dbReference type="AlphaFoldDB" id="A0A915EMF3"/>
<organism evidence="6 7">
    <name type="scientific">Ditylenchus dipsaci</name>
    <dbReference type="NCBI Taxonomy" id="166011"/>
    <lineage>
        <taxon>Eukaryota</taxon>
        <taxon>Metazoa</taxon>
        <taxon>Ecdysozoa</taxon>
        <taxon>Nematoda</taxon>
        <taxon>Chromadorea</taxon>
        <taxon>Rhabditida</taxon>
        <taxon>Tylenchina</taxon>
        <taxon>Tylenchomorpha</taxon>
        <taxon>Sphaerularioidea</taxon>
        <taxon>Anguinidae</taxon>
        <taxon>Anguininae</taxon>
        <taxon>Ditylenchus</taxon>
    </lineage>
</organism>
<keyword evidence="4" id="KW-0520">NAD</keyword>
<sequence>MGAKEAGAKQIVAIDLLPSKFEKAKFFGATDFVNPKDIPGDQNLQSYLVDKFNGGFDYTFECVGNVNLMRQALESAHKGWGVSCIIGVAGAGQEISTRPFQLVTGRTWKGTALGGWKTRDSIPRLVDDYTSGKIKLDEFITHHFTFTDINQAFDTLHNGEDFDPSFPWLNNEDNLKSLVYVPPLDVKEAFDEITRSIACHEDGSLLFPWGSPEFTFLKYFVDTWVGDGKAKTTNSLEAWQNSLKYAMGTEDGKKLRFWRWLGRLKQECSLQEAHLVTLQTGTPAKLRAEDKRICLQRKNIASKYDVGKILQYVQCHSLLMDMND</sequence>
<name>A0A915EMF3_9BILA</name>
<feature type="domain" description="Alcohol dehydrogenase-like C-terminal" evidence="5">
    <location>
        <begin position="2"/>
        <end position="125"/>
    </location>
</feature>
<reference evidence="7" key="1">
    <citation type="submission" date="2022-11" db="UniProtKB">
        <authorList>
            <consortium name="WormBaseParasite"/>
        </authorList>
    </citation>
    <scope>IDENTIFICATION</scope>
</reference>
<keyword evidence="3" id="KW-0862">Zinc</keyword>
<dbReference type="GO" id="GO:0051903">
    <property type="term" value="F:S-(hydroxymethyl)glutathione dehydrogenase [NAD(P)+] activity"/>
    <property type="evidence" value="ECO:0007669"/>
    <property type="project" value="TreeGrafter"/>
</dbReference>
<dbReference type="InterPro" id="IPR036291">
    <property type="entry name" value="NAD(P)-bd_dom_sf"/>
</dbReference>
<dbReference type="InterPro" id="IPR013149">
    <property type="entry name" value="ADH-like_C"/>
</dbReference>
<dbReference type="PANTHER" id="PTHR43880:SF12">
    <property type="entry name" value="ALCOHOL DEHYDROGENASE CLASS-3"/>
    <property type="match status" value="1"/>
</dbReference>
<protein>
    <submittedName>
        <fullName evidence="7">Alcohol dehydrogenase-like C-terminal domain-containing protein</fullName>
    </submittedName>
</protein>
<dbReference type="GO" id="GO:0046294">
    <property type="term" value="P:formaldehyde catabolic process"/>
    <property type="evidence" value="ECO:0007669"/>
    <property type="project" value="TreeGrafter"/>
</dbReference>
<evidence type="ECO:0000256" key="4">
    <source>
        <dbReference type="ARBA" id="ARBA00023027"/>
    </source>
</evidence>
<keyword evidence="6" id="KW-1185">Reference proteome</keyword>
<dbReference type="SUPFAM" id="SSF51735">
    <property type="entry name" value="NAD(P)-binding Rossmann-fold domains"/>
    <property type="match status" value="1"/>
</dbReference>
<dbReference type="Pfam" id="PF00107">
    <property type="entry name" value="ADH_zinc_N"/>
    <property type="match status" value="1"/>
</dbReference>
<dbReference type="GO" id="GO:0005829">
    <property type="term" value="C:cytosol"/>
    <property type="evidence" value="ECO:0007669"/>
    <property type="project" value="TreeGrafter"/>
</dbReference>
<comment type="cofactor">
    <cofactor evidence="1">
        <name>Zn(2+)</name>
        <dbReference type="ChEBI" id="CHEBI:29105"/>
    </cofactor>
</comment>
<evidence type="ECO:0000256" key="3">
    <source>
        <dbReference type="ARBA" id="ARBA00022833"/>
    </source>
</evidence>
<accession>A0A915EMF3</accession>
<dbReference type="Gene3D" id="3.40.50.720">
    <property type="entry name" value="NAD(P)-binding Rossmann-like Domain"/>
    <property type="match status" value="1"/>
</dbReference>
<dbReference type="WBParaSite" id="jg7819">
    <property type="protein sequence ID" value="jg7819"/>
    <property type="gene ID" value="jg7819"/>
</dbReference>
<evidence type="ECO:0000313" key="7">
    <source>
        <dbReference type="WBParaSite" id="jg7819"/>
    </source>
</evidence>
<proteinExistence type="predicted"/>